<proteinExistence type="predicted"/>
<protein>
    <submittedName>
        <fullName evidence="1">Uncharacterized protein</fullName>
    </submittedName>
</protein>
<evidence type="ECO:0000313" key="2">
    <source>
        <dbReference type="Proteomes" id="UP000466514"/>
    </source>
</evidence>
<accession>A0A7I7M8B0</accession>
<gene>
    <name evidence="1" type="ORF">MPSYJ_18760</name>
</gene>
<name>A0A7I7M8B0_9MYCO</name>
<dbReference type="Proteomes" id="UP000466514">
    <property type="component" value="Chromosome"/>
</dbReference>
<evidence type="ECO:0000313" key="1">
    <source>
        <dbReference type="EMBL" id="BBX68415.1"/>
    </source>
</evidence>
<dbReference type="AlphaFoldDB" id="A0A7I7M8B0"/>
<sequence length="78" mass="8329">MSLTNSRHWQVTGLRSVIAEAPDAAGLELDARDTLDYSASQHVSVTVISGDVAVSVGLTGEAMDARRLPAEPIGWPRR</sequence>
<dbReference type="KEGG" id="mpsc:MPSYJ_18760"/>
<reference evidence="1 2" key="1">
    <citation type="journal article" date="2019" name="Emerg. Microbes Infect.">
        <title>Comprehensive subspecies identification of 175 nontuberculous mycobacteria species based on 7547 genomic profiles.</title>
        <authorList>
            <person name="Matsumoto Y."/>
            <person name="Kinjo T."/>
            <person name="Motooka D."/>
            <person name="Nabeya D."/>
            <person name="Jung N."/>
            <person name="Uechi K."/>
            <person name="Horii T."/>
            <person name="Iida T."/>
            <person name="Fujita J."/>
            <person name="Nakamura S."/>
        </authorList>
    </citation>
    <scope>NUCLEOTIDE SEQUENCE [LARGE SCALE GENOMIC DNA]</scope>
    <source>
        <strain evidence="1 2">JCM 13323</strain>
    </source>
</reference>
<organism evidence="1 2">
    <name type="scientific">Mycolicibacterium psychrotolerans</name>
    <dbReference type="NCBI Taxonomy" id="216929"/>
    <lineage>
        <taxon>Bacteria</taxon>
        <taxon>Bacillati</taxon>
        <taxon>Actinomycetota</taxon>
        <taxon>Actinomycetes</taxon>
        <taxon>Mycobacteriales</taxon>
        <taxon>Mycobacteriaceae</taxon>
        <taxon>Mycolicibacterium</taxon>
    </lineage>
</organism>
<dbReference type="EMBL" id="AP022574">
    <property type="protein sequence ID" value="BBX68415.1"/>
    <property type="molecule type" value="Genomic_DNA"/>
</dbReference>
<keyword evidence="2" id="KW-1185">Reference proteome</keyword>